<dbReference type="AlphaFoldDB" id="A0A7W7S170"/>
<keyword evidence="2" id="KW-1185">Reference proteome</keyword>
<sequence>MFLEINPNGAWGFVEQRTGLPISDAIADWLVETDNRDGS</sequence>
<dbReference type="Gene3D" id="3.30.470.20">
    <property type="entry name" value="ATP-grasp fold, B domain"/>
    <property type="match status" value="1"/>
</dbReference>
<dbReference type="Proteomes" id="UP000534286">
    <property type="component" value="Unassembled WGS sequence"/>
</dbReference>
<protein>
    <recommendedName>
        <fullName evidence="3">ATP-grasp domain-containing protein</fullName>
    </recommendedName>
</protein>
<gene>
    <name evidence="1" type="ORF">FHR32_006420</name>
</gene>
<organism evidence="1 2">
    <name type="scientific">Streptosporangium album</name>
    <dbReference type="NCBI Taxonomy" id="47479"/>
    <lineage>
        <taxon>Bacteria</taxon>
        <taxon>Bacillati</taxon>
        <taxon>Actinomycetota</taxon>
        <taxon>Actinomycetes</taxon>
        <taxon>Streptosporangiales</taxon>
        <taxon>Streptosporangiaceae</taxon>
        <taxon>Streptosporangium</taxon>
    </lineage>
</organism>
<evidence type="ECO:0008006" key="3">
    <source>
        <dbReference type="Google" id="ProtNLM"/>
    </source>
</evidence>
<evidence type="ECO:0000313" key="1">
    <source>
        <dbReference type="EMBL" id="MBB4942034.1"/>
    </source>
</evidence>
<accession>A0A7W7S170</accession>
<evidence type="ECO:0000313" key="2">
    <source>
        <dbReference type="Proteomes" id="UP000534286"/>
    </source>
</evidence>
<comment type="caution">
    <text evidence="1">The sequence shown here is derived from an EMBL/GenBank/DDBJ whole genome shotgun (WGS) entry which is preliminary data.</text>
</comment>
<name>A0A7W7S170_9ACTN</name>
<reference evidence="1 2" key="1">
    <citation type="submission" date="2020-08" db="EMBL/GenBank/DDBJ databases">
        <title>Sequencing the genomes of 1000 actinobacteria strains.</title>
        <authorList>
            <person name="Klenk H.-P."/>
        </authorList>
    </citation>
    <scope>NUCLEOTIDE SEQUENCE [LARGE SCALE GENOMIC DNA]</scope>
    <source>
        <strain evidence="1 2">DSM 43023</strain>
    </source>
</reference>
<dbReference type="EMBL" id="JACHJU010000003">
    <property type="protein sequence ID" value="MBB4942034.1"/>
    <property type="molecule type" value="Genomic_DNA"/>
</dbReference>
<proteinExistence type="predicted"/>